<sequence>MIINKSAFLWKLLFTCLLWHCAFNANATTEQVAGFQFTKTSAFSVSSHVSASSDFLVINSDSETVQLAFERFEVTNKPLLIKLANTSQIKTLVIKSRYFSLREKISVVGKPVNIMFVSAYGTITCTSCSFENVERITLVNGTYGYGSSSSRDNITTRASGRVTINGLSAPGAHSLEVMADLISTSGTIDLNLRAQRHPQGGFIFAENGGYVLGSGGVNLYPGLLTIKYQDLDVLSASNKTTTYQPGGIFKAASIGIVAAQPVTIPSGTEFNTMSDALSTSTRQGHFHAPAEGVFIQIAEHESAALKIYGKLYSDRIITTKTIGNTIVYSSARVIAQTVKHFADGYLLNQGYIDADNIKVSTDRLINSGTLNGVNITAETEGDVYNSFGGVIQAGNLSLDLKDGVFTNGSRTHKLHRPTKQSLAAPSININSLKHGPYTTYGTAGVTQSRFSAKIHANTIKIVAKAIENINPYHIEEPTGVDWSQGISVNTTQSEQVSIAAESKMELKASKYIRNTSAILRLNQQGLFHIDTPLIFNERYRLETTAYIISRYAYTENNKGSQDTVEQGIGTKVAAYSPPGRIVSFGEFEIGSKAPPSTRRRFVNAFSYVELFDNARFQKLDLESIGIKLGKTIAKEDFYAIKQCTAFGNCGGVSVTTAVEGETLLAIHGSVYGINPNIATQSDLTKTDSDSLDATINAKIKEYFQRYVKYVDKDTYEGYSWPRVIDDKWVKVNLYKCDGFRDQDHGLTKTEDCQYSSVTVPLSTVVGATSTADFENTGYTFQQITDAATAYARYRQNTTGAEDYRCSNRRYRCTTQNFSYQNAVVSEAGKKITISYKYEISIDDELDDFDKPFIRMVSKSTLVTVANLMAGK</sequence>
<evidence type="ECO:0000313" key="2">
    <source>
        <dbReference type="Proteomes" id="UP000305729"/>
    </source>
</evidence>
<dbReference type="EMBL" id="CP045429">
    <property type="protein sequence ID" value="QPB82225.1"/>
    <property type="molecule type" value="Genomic_DNA"/>
</dbReference>
<dbReference type="Proteomes" id="UP000305729">
    <property type="component" value="Chromosome 1"/>
</dbReference>
<accession>A0A5S3UQB0</accession>
<dbReference type="InterPro" id="IPR011050">
    <property type="entry name" value="Pectin_lyase_fold/virulence"/>
</dbReference>
<name>A0A5S3UQB0_9GAMM</name>
<proteinExistence type="predicted"/>
<dbReference type="Gene3D" id="2.160.20.10">
    <property type="entry name" value="Single-stranded right-handed beta-helix, Pectin lyase-like"/>
    <property type="match status" value="1"/>
</dbReference>
<evidence type="ECO:0000313" key="1">
    <source>
        <dbReference type="EMBL" id="QPB82225.1"/>
    </source>
</evidence>
<dbReference type="InterPro" id="IPR012334">
    <property type="entry name" value="Pectin_lyas_fold"/>
</dbReference>
<reference evidence="1 2" key="1">
    <citation type="submission" date="2019-10" db="EMBL/GenBank/DDBJ databases">
        <title>Pseudoalteromonas rubra S4059.</title>
        <authorList>
            <person name="Paulsen S."/>
            <person name="Wang X."/>
        </authorList>
    </citation>
    <scope>NUCLEOTIDE SEQUENCE [LARGE SCALE GENOMIC DNA]</scope>
    <source>
        <strain evidence="1 2">S4059</strain>
    </source>
</reference>
<evidence type="ECO:0008006" key="3">
    <source>
        <dbReference type="Google" id="ProtNLM"/>
    </source>
</evidence>
<protein>
    <recommendedName>
        <fullName evidence="3">Filamentous haemagglutinin FhaB/tRNA nuclease CdiA-like TPS domain-containing protein</fullName>
    </recommendedName>
</protein>
<dbReference type="RefSeq" id="WP_138539649.1">
    <property type="nucleotide sequence ID" value="NZ_CP045429.1"/>
</dbReference>
<organism evidence="1 2">
    <name type="scientific">Pseudoalteromonas rubra</name>
    <dbReference type="NCBI Taxonomy" id="43658"/>
    <lineage>
        <taxon>Bacteria</taxon>
        <taxon>Pseudomonadati</taxon>
        <taxon>Pseudomonadota</taxon>
        <taxon>Gammaproteobacteria</taxon>
        <taxon>Alteromonadales</taxon>
        <taxon>Pseudoalteromonadaceae</taxon>
        <taxon>Pseudoalteromonas</taxon>
    </lineage>
</organism>
<gene>
    <name evidence="1" type="ORF">CWC22_004045</name>
</gene>
<dbReference type="SUPFAM" id="SSF51126">
    <property type="entry name" value="Pectin lyase-like"/>
    <property type="match status" value="1"/>
</dbReference>
<dbReference type="AlphaFoldDB" id="A0A5S3UQB0"/>